<comment type="caution">
    <text evidence="2">The sequence shown here is derived from an EMBL/GenBank/DDBJ whole genome shotgun (WGS) entry which is preliminary data.</text>
</comment>
<reference evidence="2 3" key="1">
    <citation type="submission" date="2017-07" db="EMBL/GenBank/DDBJ databases">
        <title>Isolation and whole genome analysis of endospore-forming bacteria from heroin.</title>
        <authorList>
            <person name="Kalinowski J."/>
            <person name="Ahrens B."/>
            <person name="Al-Dilaimi A."/>
            <person name="Winkler A."/>
            <person name="Wibberg D."/>
            <person name="Schleenbecker U."/>
            <person name="Ruckert C."/>
            <person name="Wolfel R."/>
            <person name="Grass G."/>
        </authorList>
    </citation>
    <scope>NUCLEOTIDE SEQUENCE [LARGE SCALE GENOMIC DNA]</scope>
    <source>
        <strain evidence="2 3">7539</strain>
    </source>
</reference>
<dbReference type="OMA" id="ASMNTQK"/>
<evidence type="ECO:0000313" key="2">
    <source>
        <dbReference type="EMBL" id="PAE90125.1"/>
    </source>
</evidence>
<evidence type="ECO:0000313" key="3">
    <source>
        <dbReference type="Proteomes" id="UP000216207"/>
    </source>
</evidence>
<evidence type="ECO:0000259" key="1">
    <source>
        <dbReference type="Pfam" id="PF01248"/>
    </source>
</evidence>
<name>A0A268P485_SHOCL</name>
<dbReference type="AlphaFoldDB" id="A0A268P485"/>
<dbReference type="RefSeq" id="WP_011247072.1">
    <property type="nucleotide sequence ID" value="NZ_BOQQ01000003.1"/>
</dbReference>
<dbReference type="Gene3D" id="3.30.1330.30">
    <property type="match status" value="1"/>
</dbReference>
<dbReference type="InterPro" id="IPR004038">
    <property type="entry name" value="Ribosomal_eL8/eL30/eS12/Gad45"/>
</dbReference>
<accession>A0A268P485</accession>
<proteinExistence type="predicted"/>
<feature type="domain" description="Ribosomal protein eL8/eL30/eS12/Gadd45" evidence="1">
    <location>
        <begin position="6"/>
        <end position="95"/>
    </location>
</feature>
<sequence length="102" mass="11059">MSNDKKLLSLLGLCQRAGQLVTGEELVLAAIRKQELSMVILAGDASSNTEKKIKDKCGYYKIPVYQTSDRFALGQAIGKETRVAIGIRSEGFAKKIAALLSQ</sequence>
<dbReference type="InterPro" id="IPR029064">
    <property type="entry name" value="Ribosomal_eL30-like_sf"/>
</dbReference>
<organism evidence="2 3">
    <name type="scientific">Shouchella clausii</name>
    <name type="common">Alkalihalobacillus clausii</name>
    <dbReference type="NCBI Taxonomy" id="79880"/>
    <lineage>
        <taxon>Bacteria</taxon>
        <taxon>Bacillati</taxon>
        <taxon>Bacillota</taxon>
        <taxon>Bacilli</taxon>
        <taxon>Bacillales</taxon>
        <taxon>Bacillaceae</taxon>
        <taxon>Shouchella</taxon>
    </lineage>
</organism>
<dbReference type="Pfam" id="PF01248">
    <property type="entry name" value="Ribosomal_L7Ae"/>
    <property type="match status" value="1"/>
</dbReference>
<dbReference type="SUPFAM" id="SSF55315">
    <property type="entry name" value="L30e-like"/>
    <property type="match status" value="1"/>
</dbReference>
<gene>
    <name evidence="2" type="ORF">CHH72_03855</name>
</gene>
<protein>
    <recommendedName>
        <fullName evidence="1">Ribosomal protein eL8/eL30/eS12/Gadd45 domain-containing protein</fullName>
    </recommendedName>
</protein>
<dbReference type="Proteomes" id="UP000216207">
    <property type="component" value="Unassembled WGS sequence"/>
</dbReference>
<dbReference type="EMBL" id="NPCC01000005">
    <property type="protein sequence ID" value="PAE90125.1"/>
    <property type="molecule type" value="Genomic_DNA"/>
</dbReference>